<protein>
    <submittedName>
        <fullName evidence="1">Uncharacterized protein</fullName>
    </submittedName>
</protein>
<sequence length="396" mass="44199">MPCDVPSRSRPTGLKSSSGTSFSSPHTHLCVSPRLPAMTNWKDPAIVAQDFCAHFLSSQFTPLYRRARKAVYLKLAHVLMGIVLWEFAVTCHYELAVLFRRRPYQWTIWIYVWCRITAVVFFLCVTITKDFTGVMNCRAWDIAIYTFSYTSLGLALFIIVLRIIAIWERRVWICGFSIALWLGSIALNIYHITIVRTTYEPLSGVCIPLGTDDNLANCVGILISDFGLLILMIAGILRQHPYGAIKLLGPHSLWGILWHQSLMWLALASVAEIPAVVLLFLNSNDAINVMLPLTVVAVLSVGATRMYRGLANYPSFMEFHPKNTSIRTPIGEAVRVCRTQAVHRNDGTVMVDPGSEMGLGRIHVDFDGVLDTGRDKGTQNSNEYAIGVLGSVKDSF</sequence>
<name>A0ACB8RHZ0_9AGAM</name>
<gene>
    <name evidence="1" type="ORF">FA95DRAFT_336419</name>
</gene>
<keyword evidence="2" id="KW-1185">Reference proteome</keyword>
<reference evidence="1" key="2">
    <citation type="journal article" date="2022" name="New Phytol.">
        <title>Evolutionary transition to the ectomycorrhizal habit in the genomes of a hyperdiverse lineage of mushroom-forming fungi.</title>
        <authorList>
            <person name="Looney B."/>
            <person name="Miyauchi S."/>
            <person name="Morin E."/>
            <person name="Drula E."/>
            <person name="Courty P.E."/>
            <person name="Kohler A."/>
            <person name="Kuo A."/>
            <person name="LaButti K."/>
            <person name="Pangilinan J."/>
            <person name="Lipzen A."/>
            <person name="Riley R."/>
            <person name="Andreopoulos W."/>
            <person name="He G."/>
            <person name="Johnson J."/>
            <person name="Nolan M."/>
            <person name="Tritt A."/>
            <person name="Barry K.W."/>
            <person name="Grigoriev I.V."/>
            <person name="Nagy L.G."/>
            <person name="Hibbett D."/>
            <person name="Henrissat B."/>
            <person name="Matheny P.B."/>
            <person name="Labbe J."/>
            <person name="Martin F.M."/>
        </authorList>
    </citation>
    <scope>NUCLEOTIDE SEQUENCE</scope>
    <source>
        <strain evidence="1">FP105234-sp</strain>
    </source>
</reference>
<reference evidence="1" key="1">
    <citation type="submission" date="2021-02" db="EMBL/GenBank/DDBJ databases">
        <authorList>
            <consortium name="DOE Joint Genome Institute"/>
            <person name="Ahrendt S."/>
            <person name="Looney B.P."/>
            <person name="Miyauchi S."/>
            <person name="Morin E."/>
            <person name="Drula E."/>
            <person name="Courty P.E."/>
            <person name="Chicoki N."/>
            <person name="Fauchery L."/>
            <person name="Kohler A."/>
            <person name="Kuo A."/>
            <person name="Labutti K."/>
            <person name="Pangilinan J."/>
            <person name="Lipzen A."/>
            <person name="Riley R."/>
            <person name="Andreopoulos W."/>
            <person name="He G."/>
            <person name="Johnson J."/>
            <person name="Barry K.W."/>
            <person name="Grigoriev I.V."/>
            <person name="Nagy L."/>
            <person name="Hibbett D."/>
            <person name="Henrissat B."/>
            <person name="Matheny P.B."/>
            <person name="Labbe J."/>
            <person name="Martin F."/>
        </authorList>
    </citation>
    <scope>NUCLEOTIDE SEQUENCE</scope>
    <source>
        <strain evidence="1">FP105234-sp</strain>
    </source>
</reference>
<comment type="caution">
    <text evidence="1">The sequence shown here is derived from an EMBL/GenBank/DDBJ whole genome shotgun (WGS) entry which is preliminary data.</text>
</comment>
<proteinExistence type="predicted"/>
<dbReference type="EMBL" id="MU276002">
    <property type="protein sequence ID" value="KAI0043854.1"/>
    <property type="molecule type" value="Genomic_DNA"/>
</dbReference>
<evidence type="ECO:0000313" key="1">
    <source>
        <dbReference type="EMBL" id="KAI0043854.1"/>
    </source>
</evidence>
<dbReference type="Proteomes" id="UP000814033">
    <property type="component" value="Unassembled WGS sequence"/>
</dbReference>
<evidence type="ECO:0000313" key="2">
    <source>
        <dbReference type="Proteomes" id="UP000814033"/>
    </source>
</evidence>
<accession>A0ACB8RHZ0</accession>
<organism evidence="1 2">
    <name type="scientific">Auriscalpium vulgare</name>
    <dbReference type="NCBI Taxonomy" id="40419"/>
    <lineage>
        <taxon>Eukaryota</taxon>
        <taxon>Fungi</taxon>
        <taxon>Dikarya</taxon>
        <taxon>Basidiomycota</taxon>
        <taxon>Agaricomycotina</taxon>
        <taxon>Agaricomycetes</taxon>
        <taxon>Russulales</taxon>
        <taxon>Auriscalpiaceae</taxon>
        <taxon>Auriscalpium</taxon>
    </lineage>
</organism>